<keyword evidence="2" id="KW-0732">Signal</keyword>
<feature type="non-terminal residue" evidence="3">
    <location>
        <position position="211"/>
    </location>
</feature>
<name>A0ABN8IMJ6_9NEOP</name>
<protein>
    <submittedName>
        <fullName evidence="3">Uncharacterized protein</fullName>
    </submittedName>
</protein>
<feature type="signal peptide" evidence="2">
    <location>
        <begin position="1"/>
        <end position="24"/>
    </location>
</feature>
<dbReference type="Proteomes" id="UP000837857">
    <property type="component" value="Chromosome 29"/>
</dbReference>
<sequence>MKTTSIIRFAALSVVLLASVKVSGQQPSKSQLQEVSAKLSPDVTNKIILCLMNLVMSQDITVKSVLKCVASSGVSPIPYGAGNFANFIVKNGKSIKEDGVIQNAALSWGKWQQDGQDVTTVNNIEFNNVQEANFRASGRDNSPSGAEGLFEIHVGGKNVAVVEFDIPFWGENQFKIRHVDDQFLCNQSGFTSDGSPTINIKCHKLATRLKP</sequence>
<dbReference type="Pfam" id="PF06355">
    <property type="entry name" value="Aegerolysin"/>
    <property type="match status" value="1"/>
</dbReference>
<evidence type="ECO:0000256" key="2">
    <source>
        <dbReference type="SAM" id="SignalP"/>
    </source>
</evidence>
<keyword evidence="4" id="KW-1185">Reference proteome</keyword>
<organism evidence="3 4">
    <name type="scientific">Iphiclides podalirius</name>
    <name type="common">scarce swallowtail</name>
    <dbReference type="NCBI Taxonomy" id="110791"/>
    <lineage>
        <taxon>Eukaryota</taxon>
        <taxon>Metazoa</taxon>
        <taxon>Ecdysozoa</taxon>
        <taxon>Arthropoda</taxon>
        <taxon>Hexapoda</taxon>
        <taxon>Insecta</taxon>
        <taxon>Pterygota</taxon>
        <taxon>Neoptera</taxon>
        <taxon>Endopterygota</taxon>
        <taxon>Lepidoptera</taxon>
        <taxon>Glossata</taxon>
        <taxon>Ditrysia</taxon>
        <taxon>Papilionoidea</taxon>
        <taxon>Papilionidae</taxon>
        <taxon>Papilioninae</taxon>
        <taxon>Iphiclides</taxon>
    </lineage>
</organism>
<dbReference type="EMBL" id="OW152841">
    <property type="protein sequence ID" value="CAH2062180.1"/>
    <property type="molecule type" value="Genomic_DNA"/>
</dbReference>
<evidence type="ECO:0000313" key="4">
    <source>
        <dbReference type="Proteomes" id="UP000837857"/>
    </source>
</evidence>
<comment type="similarity">
    <text evidence="1">Belongs to the aegerolysin family.</text>
</comment>
<dbReference type="Gene3D" id="2.60.270.50">
    <property type="match status" value="1"/>
</dbReference>
<evidence type="ECO:0000256" key="1">
    <source>
        <dbReference type="ARBA" id="ARBA00010795"/>
    </source>
</evidence>
<feature type="chain" id="PRO_5045749376" evidence="2">
    <location>
        <begin position="25"/>
        <end position="211"/>
    </location>
</feature>
<proteinExistence type="inferred from homology"/>
<dbReference type="InterPro" id="IPR009413">
    <property type="entry name" value="Aegerolysin-typ"/>
</dbReference>
<gene>
    <name evidence="3" type="ORF">IPOD504_LOCUS11747</name>
</gene>
<reference evidence="3" key="1">
    <citation type="submission" date="2022-03" db="EMBL/GenBank/DDBJ databases">
        <authorList>
            <person name="Martin H S."/>
        </authorList>
    </citation>
    <scope>NUCLEOTIDE SEQUENCE</scope>
</reference>
<evidence type="ECO:0000313" key="3">
    <source>
        <dbReference type="EMBL" id="CAH2062180.1"/>
    </source>
</evidence>
<accession>A0ABN8IMJ6</accession>